<evidence type="ECO:0000313" key="3">
    <source>
        <dbReference type="WBParaSite" id="BTMF_0000292501-mRNA-1"/>
    </source>
</evidence>
<name>A0A0R3Q9B7_9BILA</name>
<gene>
    <name evidence="1" type="ORF">BTMF_LOCUS2247</name>
</gene>
<dbReference type="Proteomes" id="UP000280834">
    <property type="component" value="Unassembled WGS sequence"/>
</dbReference>
<reference evidence="1 2" key="2">
    <citation type="submission" date="2018-11" db="EMBL/GenBank/DDBJ databases">
        <authorList>
            <consortium name="Pathogen Informatics"/>
        </authorList>
    </citation>
    <scope>NUCLEOTIDE SEQUENCE [LARGE SCALE GENOMIC DNA]</scope>
</reference>
<keyword evidence="2" id="KW-1185">Reference proteome</keyword>
<evidence type="ECO:0000313" key="1">
    <source>
        <dbReference type="EMBL" id="VDO12135.1"/>
    </source>
</evidence>
<protein>
    <submittedName>
        <fullName evidence="3">Recep_L_domain domain-containing protein</fullName>
    </submittedName>
</protein>
<dbReference type="WBParaSite" id="BTMF_0000292501-mRNA-1">
    <property type="protein sequence ID" value="BTMF_0000292501-mRNA-1"/>
    <property type="gene ID" value="BTMF_0000292501"/>
</dbReference>
<sequence length="79" mass="8620">MECNVSGNKMMQMASNKGLARLTAGKLRLVNLSNCRGQQMAASKKVEVFINDMKVLVDPGTTILQVCATVFTSSLCIYF</sequence>
<accession>A0A0R3Q9B7</accession>
<organism evidence="3">
    <name type="scientific">Brugia timori</name>
    <dbReference type="NCBI Taxonomy" id="42155"/>
    <lineage>
        <taxon>Eukaryota</taxon>
        <taxon>Metazoa</taxon>
        <taxon>Ecdysozoa</taxon>
        <taxon>Nematoda</taxon>
        <taxon>Chromadorea</taxon>
        <taxon>Rhabditida</taxon>
        <taxon>Spirurina</taxon>
        <taxon>Spiruromorpha</taxon>
        <taxon>Filarioidea</taxon>
        <taxon>Onchocercidae</taxon>
        <taxon>Brugia</taxon>
    </lineage>
</organism>
<reference evidence="3" key="1">
    <citation type="submission" date="2017-02" db="UniProtKB">
        <authorList>
            <consortium name="WormBaseParasite"/>
        </authorList>
    </citation>
    <scope>IDENTIFICATION</scope>
</reference>
<dbReference type="EMBL" id="UZAG01001806">
    <property type="protein sequence ID" value="VDO12135.1"/>
    <property type="molecule type" value="Genomic_DNA"/>
</dbReference>
<evidence type="ECO:0000313" key="2">
    <source>
        <dbReference type="Proteomes" id="UP000280834"/>
    </source>
</evidence>
<dbReference type="AlphaFoldDB" id="A0A0R3Q9B7"/>
<dbReference type="STRING" id="42155.A0A0R3Q9B7"/>
<proteinExistence type="predicted"/>